<comment type="caution">
    <text evidence="3">The sequence shown here is derived from an EMBL/GenBank/DDBJ whole genome shotgun (WGS) entry which is preliminary data.</text>
</comment>
<protein>
    <submittedName>
        <fullName evidence="3">DUF3131 domain-containing protein</fullName>
    </submittedName>
</protein>
<feature type="domain" description="DUF3131" evidence="2">
    <location>
        <begin position="118"/>
        <end position="482"/>
    </location>
</feature>
<keyword evidence="1" id="KW-0472">Membrane</keyword>
<dbReference type="AlphaFoldDB" id="A0A8J7I799"/>
<evidence type="ECO:0000313" key="4">
    <source>
        <dbReference type="Proteomes" id="UP000662314"/>
    </source>
</evidence>
<dbReference type="EMBL" id="JAECZA010000042">
    <property type="protein sequence ID" value="MBH8573747.1"/>
    <property type="molecule type" value="Genomic_DNA"/>
</dbReference>
<evidence type="ECO:0000256" key="1">
    <source>
        <dbReference type="SAM" id="Phobius"/>
    </source>
</evidence>
<proteinExistence type="predicted"/>
<keyword evidence="1" id="KW-0812">Transmembrane</keyword>
<name>A0A8J7I799_9NOST</name>
<accession>A0A8J7I799</accession>
<evidence type="ECO:0000313" key="3">
    <source>
        <dbReference type="EMBL" id="MBH8573747.1"/>
    </source>
</evidence>
<dbReference type="RefSeq" id="WP_214432564.1">
    <property type="nucleotide sequence ID" value="NZ_CAWPUQ010000241.1"/>
</dbReference>
<organism evidence="3 4">
    <name type="scientific">Dendronalium phyllosphericum CENA369</name>
    <dbReference type="NCBI Taxonomy" id="1725256"/>
    <lineage>
        <taxon>Bacteria</taxon>
        <taxon>Bacillati</taxon>
        <taxon>Cyanobacteriota</taxon>
        <taxon>Cyanophyceae</taxon>
        <taxon>Nostocales</taxon>
        <taxon>Nostocaceae</taxon>
        <taxon>Dendronalium</taxon>
        <taxon>Dendronalium phyllosphericum</taxon>
    </lineage>
</organism>
<dbReference type="Pfam" id="PF11329">
    <property type="entry name" value="DUF3131"/>
    <property type="match status" value="1"/>
</dbReference>
<keyword evidence="1" id="KW-1133">Transmembrane helix</keyword>
<feature type="transmembrane region" description="Helical" evidence="1">
    <location>
        <begin position="12"/>
        <end position="34"/>
    </location>
</feature>
<dbReference type="Gene3D" id="1.50.10.140">
    <property type="match status" value="1"/>
</dbReference>
<keyword evidence="4" id="KW-1185">Reference proteome</keyword>
<reference evidence="3 4" key="1">
    <citation type="journal article" date="2021" name="Int. J. Syst. Evol. Microbiol.">
        <title>Amazonocrinis nigriterrae gen. nov., sp. nov., Atlanticothrix silvestris gen. nov., sp. nov. and Dendronalium phyllosphericum gen. nov., sp. nov., nostocacean cyanobacteria from Brazilian environments.</title>
        <authorList>
            <person name="Alvarenga D.O."/>
            <person name="Andreote A.P.D."/>
            <person name="Branco L.H.Z."/>
            <person name="Delbaje E."/>
            <person name="Cruz R.B."/>
            <person name="Varani A.M."/>
            <person name="Fiore M.F."/>
        </authorList>
    </citation>
    <scope>NUCLEOTIDE SEQUENCE [LARGE SCALE GENOMIC DNA]</scope>
    <source>
        <strain evidence="3 4">CENA369</strain>
    </source>
</reference>
<dbReference type="Proteomes" id="UP000662314">
    <property type="component" value="Unassembled WGS sequence"/>
</dbReference>
<evidence type="ECO:0000259" key="2">
    <source>
        <dbReference type="Pfam" id="PF11329"/>
    </source>
</evidence>
<dbReference type="InterPro" id="IPR021478">
    <property type="entry name" value="DUF3131"/>
</dbReference>
<sequence>MSSDFQPPPKSLSVLASVGGVVTALIAIAILTFWSKQLSHTSLKEISTSETASQQLPQAGETAQNTPFTAQEAETIASLDAKSVVLPGESIAPNQLTIAITPYVAPGAGSLTPEETKIARQAWLYFQRNWNDETGLVNSVDGFASVTMWDQAAAIAALVSARELKIVPVAEFEAKMSKMLKTLASMPLYKQELPNKVYNPKTLIPVNYGQLEKREEIGWSALDLGRMAIWLKIVGAKYPQLRSQTEDVWQHWQVKRLTKNGQMYGTSVIKGKEQYNQEGRLGYENYAAYGLKLWGLDVKKALDYQSHTAFVNLYGQGIPYDQRDYKNSEANNYVLSEPYILDGIETGFQALPKAYADRILAAQEGRYQATKQLTALTEDNLDRPPYFVYSSLFVNGEAWATIADTGQKHNDLRFLSSKAAIGWHVLYNTAYTRQLFNFVQANLKSKDGWYNGFYESLRQPNKTLTANNNGVILESLLYKQVGQPLTVWAGVRSSQLRAKVPAVEQPGVHKSP</sequence>
<gene>
    <name evidence="3" type="ORF">I8752_12100</name>
</gene>